<feature type="region of interest" description="Disordered" evidence="1">
    <location>
        <begin position="1"/>
        <end position="20"/>
    </location>
</feature>
<organism evidence="2 3">
    <name type="scientific">Clohesyomyces aquaticus</name>
    <dbReference type="NCBI Taxonomy" id="1231657"/>
    <lineage>
        <taxon>Eukaryota</taxon>
        <taxon>Fungi</taxon>
        <taxon>Dikarya</taxon>
        <taxon>Ascomycota</taxon>
        <taxon>Pezizomycotina</taxon>
        <taxon>Dothideomycetes</taxon>
        <taxon>Pleosporomycetidae</taxon>
        <taxon>Pleosporales</taxon>
        <taxon>Lindgomycetaceae</taxon>
        <taxon>Clohesyomyces</taxon>
    </lineage>
</organism>
<proteinExistence type="predicted"/>
<dbReference type="OrthoDB" id="5343688at2759"/>
<name>A0A1Y2A2N0_9PLEO</name>
<reference evidence="2 3" key="1">
    <citation type="submission" date="2016-07" db="EMBL/GenBank/DDBJ databases">
        <title>Pervasive Adenine N6-methylation of Active Genes in Fungi.</title>
        <authorList>
            <consortium name="DOE Joint Genome Institute"/>
            <person name="Mondo S.J."/>
            <person name="Dannebaum R.O."/>
            <person name="Kuo R.C."/>
            <person name="Labutti K."/>
            <person name="Haridas S."/>
            <person name="Kuo A."/>
            <person name="Salamov A."/>
            <person name="Ahrendt S.R."/>
            <person name="Lipzen A."/>
            <person name="Sullivan W."/>
            <person name="Andreopoulos W.B."/>
            <person name="Clum A."/>
            <person name="Lindquist E."/>
            <person name="Daum C."/>
            <person name="Ramamoorthy G.K."/>
            <person name="Gryganskyi A."/>
            <person name="Culley D."/>
            <person name="Magnuson J.K."/>
            <person name="James T.Y."/>
            <person name="O'Malley M.A."/>
            <person name="Stajich J.E."/>
            <person name="Spatafora J.W."/>
            <person name="Visel A."/>
            <person name="Grigoriev I.V."/>
        </authorList>
    </citation>
    <scope>NUCLEOTIDE SEQUENCE [LARGE SCALE GENOMIC DNA]</scope>
    <source>
        <strain evidence="2 3">CBS 115471</strain>
    </source>
</reference>
<sequence length="86" mass="9489">MVRQLPPKPLISAGPTSAPPQRYLGETVVVNHYTGADKLIPAIPGFRTSAGECNYFYSPIITFLVLHVEKCRPEKFGDKIISMISN</sequence>
<comment type="caution">
    <text evidence="2">The sequence shown here is derived from an EMBL/GenBank/DDBJ whole genome shotgun (WGS) entry which is preliminary data.</text>
</comment>
<accession>A0A1Y2A2N0</accession>
<evidence type="ECO:0000256" key="1">
    <source>
        <dbReference type="SAM" id="MobiDB-lite"/>
    </source>
</evidence>
<keyword evidence="3" id="KW-1185">Reference proteome</keyword>
<protein>
    <submittedName>
        <fullName evidence="2">Uncharacterized protein</fullName>
    </submittedName>
</protein>
<dbReference type="Proteomes" id="UP000193144">
    <property type="component" value="Unassembled WGS sequence"/>
</dbReference>
<evidence type="ECO:0000313" key="2">
    <source>
        <dbReference type="EMBL" id="ORY16756.1"/>
    </source>
</evidence>
<dbReference type="EMBL" id="MCFA01000016">
    <property type="protein sequence ID" value="ORY16756.1"/>
    <property type="molecule type" value="Genomic_DNA"/>
</dbReference>
<dbReference type="AlphaFoldDB" id="A0A1Y2A2N0"/>
<evidence type="ECO:0000313" key="3">
    <source>
        <dbReference type="Proteomes" id="UP000193144"/>
    </source>
</evidence>
<gene>
    <name evidence="2" type="ORF">BCR34DRAFT_86336</name>
</gene>